<feature type="compositionally biased region" description="Basic and acidic residues" evidence="1">
    <location>
        <begin position="60"/>
        <end position="74"/>
    </location>
</feature>
<dbReference type="Proteomes" id="UP001595947">
    <property type="component" value="Unassembled WGS sequence"/>
</dbReference>
<dbReference type="EMBL" id="JBHSIV010000003">
    <property type="protein sequence ID" value="MFC5061411.1"/>
    <property type="molecule type" value="Genomic_DNA"/>
</dbReference>
<keyword evidence="4" id="KW-1185">Reference proteome</keyword>
<dbReference type="RefSeq" id="WP_378034757.1">
    <property type="nucleotide sequence ID" value="NZ_JBHSIV010000003.1"/>
</dbReference>
<gene>
    <name evidence="3" type="ORF">ACFPBZ_04270</name>
</gene>
<reference evidence="4" key="1">
    <citation type="journal article" date="2019" name="Int. J. Syst. Evol. Microbiol.">
        <title>The Global Catalogue of Microorganisms (GCM) 10K type strain sequencing project: providing services to taxonomists for standard genome sequencing and annotation.</title>
        <authorList>
            <consortium name="The Broad Institute Genomics Platform"/>
            <consortium name="The Broad Institute Genome Sequencing Center for Infectious Disease"/>
            <person name="Wu L."/>
            <person name="Ma J."/>
        </authorList>
    </citation>
    <scope>NUCLEOTIDE SEQUENCE [LARGE SCALE GENOMIC DNA]</scope>
    <source>
        <strain evidence="4">CGMCC 4.7093</strain>
    </source>
</reference>
<evidence type="ECO:0000313" key="4">
    <source>
        <dbReference type="Proteomes" id="UP001595947"/>
    </source>
</evidence>
<feature type="signal peptide" evidence="2">
    <location>
        <begin position="1"/>
        <end position="32"/>
    </location>
</feature>
<accession>A0ABV9YFM0</accession>
<evidence type="ECO:0008006" key="5">
    <source>
        <dbReference type="Google" id="ProtNLM"/>
    </source>
</evidence>
<feature type="chain" id="PRO_5045613840" description="DUF4142 domain-containing protein" evidence="2">
    <location>
        <begin position="33"/>
        <end position="161"/>
    </location>
</feature>
<sequence>MASHAARLAGRGAFTAAAALALTGGTASLAFAHEAPQLPAHDLQSGAHQLADAGHVTDLQHRSSDVASSLKEKASSSLPADVVADAGHAVSNTRNDLTHAKDNWSAAAEDGLTADEAGEQLGLMGDDVTHAVDNGKNDLQHWGSKLSSSAPSELPSVLSFG</sequence>
<comment type="caution">
    <text evidence="3">The sequence shown here is derived from an EMBL/GenBank/DDBJ whole genome shotgun (WGS) entry which is preliminary data.</text>
</comment>
<name>A0ABV9YFM0_9PSEU</name>
<keyword evidence="2" id="KW-0732">Signal</keyword>
<proteinExistence type="predicted"/>
<feature type="region of interest" description="Disordered" evidence="1">
    <location>
        <begin position="60"/>
        <end position="79"/>
    </location>
</feature>
<evidence type="ECO:0000313" key="3">
    <source>
        <dbReference type="EMBL" id="MFC5061411.1"/>
    </source>
</evidence>
<organism evidence="3 4">
    <name type="scientific">Actinomycetospora atypica</name>
    <dbReference type="NCBI Taxonomy" id="1290095"/>
    <lineage>
        <taxon>Bacteria</taxon>
        <taxon>Bacillati</taxon>
        <taxon>Actinomycetota</taxon>
        <taxon>Actinomycetes</taxon>
        <taxon>Pseudonocardiales</taxon>
        <taxon>Pseudonocardiaceae</taxon>
        <taxon>Actinomycetospora</taxon>
    </lineage>
</organism>
<evidence type="ECO:0000256" key="2">
    <source>
        <dbReference type="SAM" id="SignalP"/>
    </source>
</evidence>
<feature type="region of interest" description="Disordered" evidence="1">
    <location>
        <begin position="142"/>
        <end position="161"/>
    </location>
</feature>
<protein>
    <recommendedName>
        <fullName evidence="5">DUF4142 domain-containing protein</fullName>
    </recommendedName>
</protein>
<evidence type="ECO:0000256" key="1">
    <source>
        <dbReference type="SAM" id="MobiDB-lite"/>
    </source>
</evidence>